<evidence type="ECO:0000313" key="10">
    <source>
        <dbReference type="Proteomes" id="UP000011863"/>
    </source>
</evidence>
<dbReference type="AlphaFoldDB" id="A0A6C7DYL1"/>
<feature type="transmembrane region" description="Helical" evidence="7">
    <location>
        <begin position="676"/>
        <end position="699"/>
    </location>
</feature>
<dbReference type="KEGG" id="aym:YM304_00730"/>
<feature type="transmembrane region" description="Helical" evidence="7">
    <location>
        <begin position="539"/>
        <end position="558"/>
    </location>
</feature>
<keyword evidence="3 7" id="KW-0812">Transmembrane</keyword>
<proteinExistence type="predicted"/>
<feature type="transmembrane region" description="Helical" evidence="7">
    <location>
        <begin position="384"/>
        <end position="409"/>
    </location>
</feature>
<feature type="compositionally biased region" description="Low complexity" evidence="6">
    <location>
        <begin position="743"/>
        <end position="759"/>
    </location>
</feature>
<evidence type="ECO:0000256" key="2">
    <source>
        <dbReference type="ARBA" id="ARBA00022475"/>
    </source>
</evidence>
<dbReference type="InterPro" id="IPR004869">
    <property type="entry name" value="MMPL_dom"/>
</dbReference>
<dbReference type="PANTHER" id="PTHR33406:SF13">
    <property type="entry name" value="MEMBRANE PROTEIN YDFJ"/>
    <property type="match status" value="1"/>
</dbReference>
<dbReference type="Proteomes" id="UP000011863">
    <property type="component" value="Chromosome"/>
</dbReference>
<dbReference type="OrthoDB" id="7051771at2"/>
<feature type="transmembrane region" description="Helical" evidence="7">
    <location>
        <begin position="322"/>
        <end position="346"/>
    </location>
</feature>
<protein>
    <recommendedName>
        <fullName evidence="8">SSD domain-containing protein</fullName>
    </recommendedName>
</protein>
<feature type="transmembrane region" description="Helical" evidence="7">
    <location>
        <begin position="20"/>
        <end position="38"/>
    </location>
</feature>
<evidence type="ECO:0000256" key="4">
    <source>
        <dbReference type="ARBA" id="ARBA00022989"/>
    </source>
</evidence>
<evidence type="ECO:0000256" key="5">
    <source>
        <dbReference type="ARBA" id="ARBA00023136"/>
    </source>
</evidence>
<feature type="transmembrane region" description="Helical" evidence="7">
    <location>
        <begin position="570"/>
        <end position="591"/>
    </location>
</feature>
<accession>A0A6C7DYL1</accession>
<feature type="compositionally biased region" description="Low complexity" evidence="6">
    <location>
        <begin position="809"/>
        <end position="821"/>
    </location>
</feature>
<feature type="domain" description="SSD" evidence="8">
    <location>
        <begin position="192"/>
        <end position="341"/>
    </location>
</feature>
<keyword evidence="10" id="KW-1185">Reference proteome</keyword>
<name>A0A6C7DYL1_ILUCY</name>
<gene>
    <name evidence="9" type="ORF">YM304_00730</name>
</gene>
<evidence type="ECO:0000256" key="1">
    <source>
        <dbReference type="ARBA" id="ARBA00004651"/>
    </source>
</evidence>
<comment type="subcellular location">
    <subcellularLocation>
        <location evidence="1">Cell membrane</location>
        <topology evidence="1">Multi-pass membrane protein</topology>
    </subcellularLocation>
</comment>
<evidence type="ECO:0000313" key="9">
    <source>
        <dbReference type="EMBL" id="BAN00387.1"/>
    </source>
</evidence>
<feature type="transmembrane region" description="Helical" evidence="7">
    <location>
        <begin position="243"/>
        <end position="263"/>
    </location>
</feature>
<dbReference type="EMBL" id="AP012057">
    <property type="protein sequence ID" value="BAN00387.1"/>
    <property type="molecule type" value="Genomic_DNA"/>
</dbReference>
<feature type="compositionally biased region" description="Basic and acidic residues" evidence="6">
    <location>
        <begin position="733"/>
        <end position="742"/>
    </location>
</feature>
<feature type="region of interest" description="Disordered" evidence="6">
    <location>
        <begin position="778"/>
        <end position="827"/>
    </location>
</feature>
<evidence type="ECO:0000256" key="7">
    <source>
        <dbReference type="SAM" id="Phobius"/>
    </source>
</evidence>
<evidence type="ECO:0000256" key="3">
    <source>
        <dbReference type="ARBA" id="ARBA00022692"/>
    </source>
</evidence>
<feature type="region of interest" description="Disordered" evidence="6">
    <location>
        <begin position="733"/>
        <end position="765"/>
    </location>
</feature>
<dbReference type="GO" id="GO:0005886">
    <property type="term" value="C:plasma membrane"/>
    <property type="evidence" value="ECO:0007669"/>
    <property type="project" value="UniProtKB-SubCell"/>
</dbReference>
<reference evidence="9 10" key="1">
    <citation type="journal article" date="2013" name="Int. J. Syst. Evol. Microbiol.">
        <title>Ilumatobacter nonamiense sp. nov. and Ilumatobacter coccineum sp. nov., isolated from seashore sand.</title>
        <authorList>
            <person name="Matsumoto A."/>
            <person name="Kasai H."/>
            <person name="Matsuo Y."/>
            <person name="Shizuri Y."/>
            <person name="Ichikawa N."/>
            <person name="Fujita N."/>
            <person name="Omura S."/>
            <person name="Takahashi Y."/>
        </authorList>
    </citation>
    <scope>NUCLEOTIDE SEQUENCE [LARGE SCALE GENOMIC DNA]</scope>
    <source>
        <strain evidence="10">NBRC 103263 / KCTC 29153 / YM16-304</strain>
    </source>
</reference>
<dbReference type="InterPro" id="IPR000731">
    <property type="entry name" value="SSD"/>
</dbReference>
<dbReference type="Gene3D" id="1.20.1640.10">
    <property type="entry name" value="Multidrug efflux transporter AcrB transmembrane domain"/>
    <property type="match status" value="2"/>
</dbReference>
<dbReference type="InterPro" id="IPR050545">
    <property type="entry name" value="Mycobact_MmpL"/>
</dbReference>
<organism evidence="9 10">
    <name type="scientific">Ilumatobacter coccineus (strain NBRC 103263 / KCTC 29153 / YM16-304)</name>
    <dbReference type="NCBI Taxonomy" id="1313172"/>
    <lineage>
        <taxon>Bacteria</taxon>
        <taxon>Bacillati</taxon>
        <taxon>Actinomycetota</taxon>
        <taxon>Acidimicrobiia</taxon>
        <taxon>Acidimicrobiales</taxon>
        <taxon>Ilumatobacteraceae</taxon>
        <taxon>Ilumatobacter</taxon>
    </lineage>
</organism>
<dbReference type="Pfam" id="PF03176">
    <property type="entry name" value="MMPL"/>
    <property type="match status" value="2"/>
</dbReference>
<feature type="transmembrane region" description="Helical" evidence="7">
    <location>
        <begin position="218"/>
        <end position="237"/>
    </location>
</feature>
<evidence type="ECO:0000256" key="6">
    <source>
        <dbReference type="SAM" id="MobiDB-lite"/>
    </source>
</evidence>
<dbReference type="SUPFAM" id="SSF82866">
    <property type="entry name" value="Multidrug efflux transporter AcrB transmembrane domain"/>
    <property type="match status" value="2"/>
</dbReference>
<feature type="transmembrane region" description="Helical" evidence="7">
    <location>
        <begin position="284"/>
        <end position="310"/>
    </location>
</feature>
<dbReference type="RefSeq" id="WP_015439635.1">
    <property type="nucleotide sequence ID" value="NC_020520.1"/>
</dbReference>
<dbReference type="PROSITE" id="PS50156">
    <property type="entry name" value="SSD"/>
    <property type="match status" value="1"/>
</dbReference>
<feature type="transmembrane region" description="Helical" evidence="7">
    <location>
        <begin position="192"/>
        <end position="211"/>
    </location>
</feature>
<keyword evidence="4 7" id="KW-1133">Transmembrane helix</keyword>
<feature type="transmembrane region" description="Helical" evidence="7">
    <location>
        <begin position="648"/>
        <end position="670"/>
    </location>
</feature>
<dbReference type="PANTHER" id="PTHR33406">
    <property type="entry name" value="MEMBRANE PROTEIN MJ1562-RELATED"/>
    <property type="match status" value="1"/>
</dbReference>
<sequence>MSKWLYRVGRWAAGNPWKVIGAWLLVSVVMIGASVGFGRELEDSFEAPGLDSTAALDLLTQTQSEAAGLTAQVVVTPLDADATFFDDATRPVADLAAVQAQVEALPNVLGTNDPAGLLQQDTDAAVAAGAVSPDGSVAVIRVQYPVLEEVSSADLDRLKELGDTARATSSLQVELNGDLFFTFEESGGGGEMVGIIAAVFILLLAFGSVIAMGLPIGMALFGLALGVTSMGLVTYLIEIPSWAPEIAAMVGLGVGIDYALFLVTRHREFLALGMTVPESAGRAVATAGQAVIFAGGTVVIAILGLGVAGVPFMTAAGVATSITVLIMVLTSITLLPAFLGVSGHWINRLGVHRKRRGRDGLGTAGAPAIGARWERWGRHVTAHAWSYSIGVTALLLALTAPVLSLQLGFPGEGALPESRTERRAFDLVAEGFGAGLNGPLVIAVDISADAEVVEPLRRAIEADEGVVSVTPADIDLEAGVATMLAFPTTPPQDDVTFDTIQRLRADVIAPVVSESPATAHVGGQTASFGDIGGRVTDRLLLFIVAVVGLSFLLLTLVFRSILVPLKAAVLNLLSIGAAYGVLVMVFQWGWGKDIIGLESTVPIVAFIPMFMFAILFGLSMDYEVFLLSRVREEYLLTGDNDRSVIHGIASTARVITSAALIMISVFLGFVFGDDPIIKMMGLGLATAIFVDATIVRLVLVPATMKLMGDANWWLPGWLDRLLPTIDIEGEARLPEPKMEHTATENTATVNTATENTATEKPATQNTAMVSAELENIELENTGTENPATGKPAMIARNSEGERGERERGAAAVSAGGSLSAGPEVLSS</sequence>
<evidence type="ECO:0000259" key="8">
    <source>
        <dbReference type="PROSITE" id="PS50156"/>
    </source>
</evidence>
<keyword evidence="2" id="KW-1003">Cell membrane</keyword>
<feature type="transmembrane region" description="Helical" evidence="7">
    <location>
        <begin position="603"/>
        <end position="627"/>
    </location>
</feature>
<feature type="compositionally biased region" description="Basic and acidic residues" evidence="6">
    <location>
        <begin position="798"/>
        <end position="808"/>
    </location>
</feature>
<keyword evidence="5 7" id="KW-0472">Membrane</keyword>